<comment type="caution">
    <text evidence="3">The sequence shown here is derived from an EMBL/GenBank/DDBJ whole genome shotgun (WGS) entry which is preliminary data.</text>
</comment>
<evidence type="ECO:0000313" key="3">
    <source>
        <dbReference type="EMBL" id="KPI43558.1"/>
    </source>
</evidence>
<dbReference type="OrthoDB" id="5422928at2759"/>
<dbReference type="VEuPathDB" id="FungiDB:AB675_6726"/>
<dbReference type="GO" id="GO:0006626">
    <property type="term" value="P:protein targeting to mitochondrion"/>
    <property type="evidence" value="ECO:0007669"/>
    <property type="project" value="TreeGrafter"/>
</dbReference>
<feature type="transmembrane region" description="Helical" evidence="2">
    <location>
        <begin position="157"/>
        <end position="180"/>
    </location>
</feature>
<proteinExistence type="predicted"/>
<evidence type="ECO:0000313" key="4">
    <source>
        <dbReference type="Proteomes" id="UP000038010"/>
    </source>
</evidence>
<dbReference type="EMBL" id="LFJN01000005">
    <property type="protein sequence ID" value="KPI43558.1"/>
    <property type="molecule type" value="Genomic_DNA"/>
</dbReference>
<protein>
    <submittedName>
        <fullName evidence="3">Uncharacterized protein</fullName>
    </submittedName>
</protein>
<dbReference type="PANTHER" id="PTHR38402">
    <property type="entry name" value="MITOCHONDRIAL OUTER MEMBRANE PROTEIN OM14"/>
    <property type="match status" value="1"/>
</dbReference>
<dbReference type="PANTHER" id="PTHR38402:SF1">
    <property type="entry name" value="MITOCHONDRIAL OUTER MEMBRANE PROTEIN OM14"/>
    <property type="match status" value="1"/>
</dbReference>
<organism evidence="3 4">
    <name type="scientific">Cyphellophora attinorum</name>
    <dbReference type="NCBI Taxonomy" id="1664694"/>
    <lineage>
        <taxon>Eukaryota</taxon>
        <taxon>Fungi</taxon>
        <taxon>Dikarya</taxon>
        <taxon>Ascomycota</taxon>
        <taxon>Pezizomycotina</taxon>
        <taxon>Eurotiomycetes</taxon>
        <taxon>Chaetothyriomycetidae</taxon>
        <taxon>Chaetothyriales</taxon>
        <taxon>Cyphellophoraceae</taxon>
        <taxon>Cyphellophora</taxon>
    </lineage>
</organism>
<dbReference type="InterPro" id="IPR039454">
    <property type="entry name" value="OM14"/>
</dbReference>
<dbReference type="GO" id="GO:0005741">
    <property type="term" value="C:mitochondrial outer membrane"/>
    <property type="evidence" value="ECO:0007669"/>
    <property type="project" value="InterPro"/>
</dbReference>
<dbReference type="Proteomes" id="UP000038010">
    <property type="component" value="Unassembled WGS sequence"/>
</dbReference>
<feature type="region of interest" description="Disordered" evidence="1">
    <location>
        <begin position="1"/>
        <end position="121"/>
    </location>
</feature>
<feature type="transmembrane region" description="Helical" evidence="2">
    <location>
        <begin position="125"/>
        <end position="145"/>
    </location>
</feature>
<dbReference type="GeneID" id="28738917"/>
<feature type="compositionally biased region" description="Polar residues" evidence="1">
    <location>
        <begin position="51"/>
        <end position="63"/>
    </location>
</feature>
<keyword evidence="2" id="KW-1133">Transmembrane helix</keyword>
<dbReference type="RefSeq" id="XP_018003521.1">
    <property type="nucleotide sequence ID" value="XM_018147037.1"/>
</dbReference>
<dbReference type="AlphaFoldDB" id="A0A0N0NQ68"/>
<sequence length="187" mass="20067">MSSYADVAAKNSEQSPEEAYVLHRDTRAPPVPGMNHDESTASSLIDVDSPHVSSVKSDFQSQEIKTETQADRIAREAEESAERARLKASKEASAAKDKASAEAKKAKAEAKKTGKKLQDNKDNPVVVGNAILWGVTAVAVGYGAYQKQQEGKLDWKLAGTVGAGLAALAAGDYFASQWLFENKYPPK</sequence>
<gene>
    <name evidence="3" type="ORF">AB675_6726</name>
</gene>
<evidence type="ECO:0000256" key="1">
    <source>
        <dbReference type="SAM" id="MobiDB-lite"/>
    </source>
</evidence>
<reference evidence="3 4" key="1">
    <citation type="submission" date="2015-06" db="EMBL/GenBank/DDBJ databases">
        <title>Draft genome of the ant-associated black yeast Phialophora attae CBS 131958.</title>
        <authorList>
            <person name="Moreno L.F."/>
            <person name="Stielow B.J."/>
            <person name="de Hoog S."/>
            <person name="Vicente V.A."/>
            <person name="Weiss V.A."/>
            <person name="de Vries M."/>
            <person name="Cruz L.M."/>
            <person name="Souza E.M."/>
        </authorList>
    </citation>
    <scope>NUCLEOTIDE SEQUENCE [LARGE SCALE GENOMIC DNA]</scope>
    <source>
        <strain evidence="3 4">CBS 131958</strain>
    </source>
</reference>
<accession>A0A0N0NQ68</accession>
<name>A0A0N0NQ68_9EURO</name>
<evidence type="ECO:0000256" key="2">
    <source>
        <dbReference type="SAM" id="Phobius"/>
    </source>
</evidence>
<feature type="compositionally biased region" description="Basic and acidic residues" evidence="1">
    <location>
        <begin position="64"/>
        <end position="121"/>
    </location>
</feature>
<keyword evidence="2" id="KW-0472">Membrane</keyword>
<keyword evidence="2" id="KW-0812">Transmembrane</keyword>
<keyword evidence="4" id="KW-1185">Reference proteome</keyword>
<dbReference type="GO" id="GO:1990593">
    <property type="term" value="F:nascent polypeptide-associated complex binding"/>
    <property type="evidence" value="ECO:0007669"/>
    <property type="project" value="InterPro"/>
</dbReference>
<dbReference type="STRING" id="1664694.A0A0N0NQ68"/>